<proteinExistence type="inferred from homology"/>
<accession>A0A8H7AUT3</accession>
<dbReference type="GeneID" id="62209273"/>
<protein>
    <recommendedName>
        <fullName evidence="5">Methyltransferase</fullName>
    </recommendedName>
</protein>
<evidence type="ECO:0000313" key="4">
    <source>
        <dbReference type="Proteomes" id="UP000596902"/>
    </source>
</evidence>
<dbReference type="InterPro" id="IPR044053">
    <property type="entry name" value="AsaB-like"/>
</dbReference>
<dbReference type="AlphaFoldDB" id="A0A8H7AUT3"/>
<dbReference type="NCBIfam" id="NF041278">
    <property type="entry name" value="CmcJ_NvfI_EfuI"/>
    <property type="match status" value="1"/>
</dbReference>
<evidence type="ECO:0008006" key="5">
    <source>
        <dbReference type="Google" id="ProtNLM"/>
    </source>
</evidence>
<gene>
    <name evidence="3" type="ORF">GT037_011048</name>
</gene>
<organism evidence="3 4">
    <name type="scientific">Alternaria burnsii</name>
    <dbReference type="NCBI Taxonomy" id="1187904"/>
    <lineage>
        <taxon>Eukaryota</taxon>
        <taxon>Fungi</taxon>
        <taxon>Dikarya</taxon>
        <taxon>Ascomycota</taxon>
        <taxon>Pezizomycotina</taxon>
        <taxon>Dothideomycetes</taxon>
        <taxon>Pleosporomycetidae</taxon>
        <taxon>Pleosporales</taxon>
        <taxon>Pleosporineae</taxon>
        <taxon>Pleosporaceae</taxon>
        <taxon>Alternaria</taxon>
        <taxon>Alternaria sect. Alternaria</taxon>
    </lineage>
</organism>
<comment type="caution">
    <text evidence="3">The sequence shown here is derived from an EMBL/GenBank/DDBJ whole genome shotgun (WGS) entry which is preliminary data.</text>
</comment>
<evidence type="ECO:0000256" key="1">
    <source>
        <dbReference type="ARBA" id="ARBA00023002"/>
    </source>
</evidence>
<reference evidence="3" key="1">
    <citation type="submission" date="2020-01" db="EMBL/GenBank/DDBJ databases">
        <authorList>
            <person name="Feng Z.H.Z."/>
        </authorList>
    </citation>
    <scope>NUCLEOTIDE SEQUENCE</scope>
    <source>
        <strain evidence="3">CBS107.38</strain>
    </source>
</reference>
<dbReference type="PANTHER" id="PTHR34598:SF3">
    <property type="entry name" value="OXIDOREDUCTASE AN1597"/>
    <property type="match status" value="1"/>
</dbReference>
<dbReference type="PANTHER" id="PTHR34598">
    <property type="entry name" value="BLL6449 PROTEIN"/>
    <property type="match status" value="1"/>
</dbReference>
<keyword evidence="1" id="KW-0560">Oxidoreductase</keyword>
<evidence type="ECO:0000313" key="3">
    <source>
        <dbReference type="EMBL" id="KAF7670920.1"/>
    </source>
</evidence>
<comment type="similarity">
    <text evidence="2">Belongs to the asaB hydroxylase/desaturase family.</text>
</comment>
<dbReference type="RefSeq" id="XP_038781305.1">
    <property type="nucleotide sequence ID" value="XM_038936095.1"/>
</dbReference>
<evidence type="ECO:0000256" key="2">
    <source>
        <dbReference type="ARBA" id="ARBA00023604"/>
    </source>
</evidence>
<dbReference type="GO" id="GO:0016491">
    <property type="term" value="F:oxidoreductase activity"/>
    <property type="evidence" value="ECO:0007669"/>
    <property type="project" value="UniProtKB-KW"/>
</dbReference>
<dbReference type="EMBL" id="JAAABM010000027">
    <property type="protein sequence ID" value="KAF7670920.1"/>
    <property type="molecule type" value="Genomic_DNA"/>
</dbReference>
<reference evidence="3" key="2">
    <citation type="submission" date="2020-08" db="EMBL/GenBank/DDBJ databases">
        <title>Draft Genome Sequence of Cumin Blight Pathogen Alternaria burnsii.</title>
        <authorList>
            <person name="Feng Z."/>
        </authorList>
    </citation>
    <scope>NUCLEOTIDE SEQUENCE</scope>
    <source>
        <strain evidence="3">CBS107.38</strain>
    </source>
</reference>
<dbReference type="Proteomes" id="UP000596902">
    <property type="component" value="Unassembled WGS sequence"/>
</dbReference>
<keyword evidence="4" id="KW-1185">Reference proteome</keyword>
<name>A0A8H7AUT3_9PLEO</name>
<sequence length="282" mass="32740">MMVNANIEYLSRLDLYETEKPYMTAFEIPSDVGSMTNHEYSAHMVEVQDARDNKASFSLDVHGFKFCDWPTKYRSADFEDEDLIESKYYQEVLQQMTQGFPDAMEIHIVSHLRRKRNEVKATSEPGPGTSKHANTITYAHTDFSPDGAKIAVEHIVEKHAHLRGRRFEVINLWRVTKGPNRDWPLALCDYTSVDLEDVDLSDVIHKDRVGESTRLYFNSSHRWFYLDKQTTSEVALFRNVDSRGLQYPFAMHLSFANPNVHDREGCSDPPRESIETRFALFY</sequence>